<keyword evidence="4" id="KW-1185">Reference proteome</keyword>
<dbReference type="InterPro" id="IPR010872">
    <property type="entry name" value="MDMPI_C-term_domain"/>
</dbReference>
<dbReference type="InterPro" id="IPR017517">
    <property type="entry name" value="Maleyloyr_isom"/>
</dbReference>
<reference evidence="3" key="1">
    <citation type="submission" date="2022-06" db="EMBL/GenBank/DDBJ databases">
        <title>Draft genome sequence of Streptomyces sp. RB6PN25 isolated from peat swamp forest in Thailand.</title>
        <authorList>
            <person name="Duangmal K."/>
            <person name="Klaysubun C."/>
        </authorList>
    </citation>
    <scope>NUCLEOTIDE SEQUENCE</scope>
    <source>
        <strain evidence="3">RB6PN25</strain>
    </source>
</reference>
<feature type="domain" description="MDMPI C-terminal" evidence="1">
    <location>
        <begin position="167"/>
        <end position="258"/>
    </location>
</feature>
<dbReference type="EMBL" id="JANFNG010000001">
    <property type="protein sequence ID" value="MCQ4079518.1"/>
    <property type="molecule type" value="Genomic_DNA"/>
</dbReference>
<sequence>MIDKDTVVDALAQEWAAIDHLVAGLDDDQWAAASPCPGWTVQDVVAHIIGTELGLSGGQPDPATADVHSLPHVRNDIGAFNEAWVACFRDRSPAQVLDRFRAVTGQRTEALAEMPAEEFHAPSWTPAGHATYARFMQIRVFDCWMHEQDIRDAVGRPGNEDGPGAAISIDEITQALGYVVGKRGKAPDGSSLTFDLTGPLRRQLHVTVDGRARVVDGLARPADVAISLPLGVFTRLCGGRARPQDVADSIAFEGDRELGRQIVSSLAFTI</sequence>
<keyword evidence="3" id="KW-0413">Isomerase</keyword>
<evidence type="ECO:0000259" key="1">
    <source>
        <dbReference type="Pfam" id="PF07398"/>
    </source>
</evidence>
<feature type="domain" description="Mycothiol-dependent maleylpyruvate isomerase metal-binding" evidence="2">
    <location>
        <begin position="11"/>
        <end position="151"/>
    </location>
</feature>
<dbReference type="Gene3D" id="1.20.120.450">
    <property type="entry name" value="dinb family like domain"/>
    <property type="match status" value="1"/>
</dbReference>
<gene>
    <name evidence="3" type="ORF">NGB36_02610</name>
</gene>
<proteinExistence type="predicted"/>
<evidence type="ECO:0000313" key="4">
    <source>
        <dbReference type="Proteomes" id="UP001057702"/>
    </source>
</evidence>
<organism evidence="3 4">
    <name type="scientific">Streptomyces humicola</name>
    <dbReference type="NCBI Taxonomy" id="2953240"/>
    <lineage>
        <taxon>Bacteria</taxon>
        <taxon>Bacillati</taxon>
        <taxon>Actinomycetota</taxon>
        <taxon>Actinomycetes</taxon>
        <taxon>Kitasatosporales</taxon>
        <taxon>Streptomycetaceae</taxon>
        <taxon>Streptomyces</taxon>
    </lineage>
</organism>
<dbReference type="Pfam" id="PF11716">
    <property type="entry name" value="MDMPI_N"/>
    <property type="match status" value="1"/>
</dbReference>
<evidence type="ECO:0000259" key="2">
    <source>
        <dbReference type="Pfam" id="PF11716"/>
    </source>
</evidence>
<dbReference type="Proteomes" id="UP001057702">
    <property type="component" value="Unassembled WGS sequence"/>
</dbReference>
<dbReference type="InterPro" id="IPR034660">
    <property type="entry name" value="DinB/YfiT-like"/>
</dbReference>
<dbReference type="SUPFAM" id="SSF109854">
    <property type="entry name" value="DinB/YfiT-like putative metalloenzymes"/>
    <property type="match status" value="1"/>
</dbReference>
<protein>
    <submittedName>
        <fullName evidence="3">Maleylpyruvate isomerase family mycothiol-dependent enzyme</fullName>
    </submittedName>
</protein>
<evidence type="ECO:0000313" key="3">
    <source>
        <dbReference type="EMBL" id="MCQ4079518.1"/>
    </source>
</evidence>
<comment type="caution">
    <text evidence="3">The sequence shown here is derived from an EMBL/GenBank/DDBJ whole genome shotgun (WGS) entry which is preliminary data.</text>
</comment>
<name>A0ABT1PPB0_9ACTN</name>
<dbReference type="InterPro" id="IPR024344">
    <property type="entry name" value="MDMPI_metal-binding"/>
</dbReference>
<accession>A0ABT1PPB0</accession>
<dbReference type="GO" id="GO:0016853">
    <property type="term" value="F:isomerase activity"/>
    <property type="evidence" value="ECO:0007669"/>
    <property type="project" value="UniProtKB-KW"/>
</dbReference>
<dbReference type="RefSeq" id="WP_255918364.1">
    <property type="nucleotide sequence ID" value="NZ_JANFNG010000001.1"/>
</dbReference>
<dbReference type="Pfam" id="PF07398">
    <property type="entry name" value="MDMPI_C"/>
    <property type="match status" value="1"/>
</dbReference>
<dbReference type="NCBIfam" id="TIGR03083">
    <property type="entry name" value="maleylpyruvate isomerase family mycothiol-dependent enzyme"/>
    <property type="match status" value="1"/>
</dbReference>